<reference evidence="15" key="1">
    <citation type="submission" date="2020-01" db="EMBL/GenBank/DDBJ databases">
        <authorList>
            <person name="Seo Y.L."/>
        </authorList>
    </citation>
    <scope>NUCLEOTIDE SEQUENCE</scope>
    <source>
        <strain evidence="15">R11</strain>
    </source>
</reference>
<sequence>MTKIFNLLLLCSAISTAALAQNCPDNFLGTKTLYPTPNEKYTPGPKGYEPVFINYVGRHGARHLTKEVKVAYTYGLLQKADSAGALTPQGQQLKQMITRLEKVEGVDTKSISDEGRTELQDIGRRMYAQQKTIFDKQLNLNVGITKEVRTKQSADAFLSGLKEGLKAEPTIDRYNDDTNLRFYDASPAYFAFEEGGPWLPLMVSLEKTERIAEVNKALAGRMFTADFAGKLSASQLDKFAGDVFGFTTIVYSLKNEISKAGFTPDELNFKAFFTCDELQHLGKVDVADDFFKKGPGINANGIQVRIAAPLLVNFIKTADEFMAGGKYNAQLRFAHAETIAPFAALLGISTADKPTTDIKRINIDWKPAQVAPLSSNIQWIFYKKTGSNNYLVKVLLNEKEVRITGLKSTTYPYYQWNDMKAFYTKKLHGYGVNLNDDMLKYLKDLKQ</sequence>
<dbReference type="GO" id="GO:0016020">
    <property type="term" value="C:membrane"/>
    <property type="evidence" value="ECO:0007669"/>
    <property type="project" value="UniProtKB-SubCell"/>
</dbReference>
<dbReference type="PANTHER" id="PTHR20963">
    <property type="entry name" value="MULTIPLE INOSITOL POLYPHOSPHATE PHOSPHATASE-RELATED"/>
    <property type="match status" value="1"/>
</dbReference>
<evidence type="ECO:0000256" key="13">
    <source>
        <dbReference type="ARBA" id="ARBA00043832"/>
    </source>
</evidence>
<evidence type="ECO:0000256" key="7">
    <source>
        <dbReference type="ARBA" id="ARBA00022801"/>
    </source>
</evidence>
<dbReference type="EMBL" id="WWEO01000042">
    <property type="protein sequence ID" value="NCD70011.1"/>
    <property type="molecule type" value="Genomic_DNA"/>
</dbReference>
<comment type="similarity">
    <text evidence="2">Belongs to the histidine acid phosphatase family. MINPP1 subfamily.</text>
</comment>
<comment type="catalytic activity">
    <reaction evidence="13">
        <text>(2R)-2,3-bisphosphoglycerate + H2O = (2R)-2-phosphoglycerate + phosphate</text>
        <dbReference type="Rhea" id="RHEA:27381"/>
        <dbReference type="ChEBI" id="CHEBI:15377"/>
        <dbReference type="ChEBI" id="CHEBI:43474"/>
        <dbReference type="ChEBI" id="CHEBI:58248"/>
        <dbReference type="ChEBI" id="CHEBI:58289"/>
        <dbReference type="EC" id="3.1.3.80"/>
    </reaction>
    <physiologicalReaction direction="left-to-right" evidence="13">
        <dbReference type="Rhea" id="RHEA:27382"/>
    </physiologicalReaction>
</comment>
<dbReference type="Proteomes" id="UP000638732">
    <property type="component" value="Unassembled WGS sequence"/>
</dbReference>
<evidence type="ECO:0000256" key="1">
    <source>
        <dbReference type="ARBA" id="ARBA00004370"/>
    </source>
</evidence>
<feature type="signal peptide" evidence="14">
    <location>
        <begin position="1"/>
        <end position="20"/>
    </location>
</feature>
<keyword evidence="7" id="KW-0378">Hydrolase</keyword>
<keyword evidence="8" id="KW-0472">Membrane</keyword>
<evidence type="ECO:0000256" key="14">
    <source>
        <dbReference type="SAM" id="SignalP"/>
    </source>
</evidence>
<evidence type="ECO:0000256" key="11">
    <source>
        <dbReference type="ARBA" id="ARBA00043671"/>
    </source>
</evidence>
<dbReference type="PANTHER" id="PTHR20963:SF8">
    <property type="entry name" value="MULTIPLE INOSITOL POLYPHOSPHATE PHOSPHATASE 1"/>
    <property type="match status" value="1"/>
</dbReference>
<organism evidence="15 16">
    <name type="scientific">Mucilaginibacter agri</name>
    <dbReference type="NCBI Taxonomy" id="2695265"/>
    <lineage>
        <taxon>Bacteria</taxon>
        <taxon>Pseudomonadati</taxon>
        <taxon>Bacteroidota</taxon>
        <taxon>Sphingobacteriia</taxon>
        <taxon>Sphingobacteriales</taxon>
        <taxon>Sphingobacteriaceae</taxon>
        <taxon>Mucilaginibacter</taxon>
    </lineage>
</organism>
<evidence type="ECO:0000256" key="3">
    <source>
        <dbReference type="ARBA" id="ARBA00012976"/>
    </source>
</evidence>
<dbReference type="Pfam" id="PF00328">
    <property type="entry name" value="His_Phos_2"/>
    <property type="match status" value="1"/>
</dbReference>
<accession>A0A965ZI16</accession>
<protein>
    <recommendedName>
        <fullName evidence="5">Multiple inositol polyphosphate phosphatase 1</fullName>
        <ecNumber evidence="4">3.1.3.62</ecNumber>
        <ecNumber evidence="3">3.1.3.80</ecNumber>
    </recommendedName>
    <alternativeName>
        <fullName evidence="9">2,3-bisphosphoglycerate 3-phosphatase</fullName>
    </alternativeName>
</protein>
<dbReference type="InterPro" id="IPR029033">
    <property type="entry name" value="His_PPase_superfam"/>
</dbReference>
<evidence type="ECO:0000256" key="9">
    <source>
        <dbReference type="ARBA" id="ARBA00031642"/>
    </source>
</evidence>
<dbReference type="EC" id="3.1.3.80" evidence="3"/>
<evidence type="ECO:0000256" key="6">
    <source>
        <dbReference type="ARBA" id="ARBA00022729"/>
    </source>
</evidence>
<keyword evidence="16" id="KW-1185">Reference proteome</keyword>
<name>A0A965ZI16_9SPHI</name>
<gene>
    <name evidence="15" type="ORF">GSY63_11635</name>
</gene>
<dbReference type="AlphaFoldDB" id="A0A965ZI16"/>
<comment type="catalytic activity">
    <reaction evidence="10">
        <text>1D-myo-inositol 1,2,5,6-tetrakisphosphate + H2O = 1D-myo-inositol 1,2,6-trisphosphate + phosphate</text>
        <dbReference type="Rhea" id="RHEA:77119"/>
        <dbReference type="ChEBI" id="CHEBI:15377"/>
        <dbReference type="ChEBI" id="CHEBI:43474"/>
        <dbReference type="ChEBI" id="CHEBI:195535"/>
        <dbReference type="ChEBI" id="CHEBI:195537"/>
        <dbReference type="EC" id="3.1.3.62"/>
    </reaction>
    <physiologicalReaction direction="left-to-right" evidence="10">
        <dbReference type="Rhea" id="RHEA:77120"/>
    </physiologicalReaction>
</comment>
<dbReference type="RefSeq" id="WP_166585979.1">
    <property type="nucleotide sequence ID" value="NZ_WWEO01000042.1"/>
</dbReference>
<dbReference type="InterPro" id="IPR000560">
    <property type="entry name" value="His_Pase_clade-2"/>
</dbReference>
<comment type="subcellular location">
    <subcellularLocation>
        <location evidence="1">Membrane</location>
    </subcellularLocation>
</comment>
<evidence type="ECO:0000256" key="4">
    <source>
        <dbReference type="ARBA" id="ARBA00013040"/>
    </source>
</evidence>
<evidence type="ECO:0000313" key="15">
    <source>
        <dbReference type="EMBL" id="NCD70011.1"/>
    </source>
</evidence>
<dbReference type="SUPFAM" id="SSF53254">
    <property type="entry name" value="Phosphoglycerate mutase-like"/>
    <property type="match status" value="1"/>
</dbReference>
<comment type="catalytic activity">
    <reaction evidence="11">
        <text>1D-myo-inositol 1,2,4,5,6-pentakisphosphate + H2O = 1D-myo-inositol 1,2,5,6-tetrakisphosphate + phosphate</text>
        <dbReference type="Rhea" id="RHEA:77115"/>
        <dbReference type="ChEBI" id="CHEBI:15377"/>
        <dbReference type="ChEBI" id="CHEBI:43474"/>
        <dbReference type="ChEBI" id="CHEBI:57798"/>
        <dbReference type="ChEBI" id="CHEBI:195535"/>
        <dbReference type="EC" id="3.1.3.62"/>
    </reaction>
    <physiologicalReaction direction="left-to-right" evidence="11">
        <dbReference type="Rhea" id="RHEA:77116"/>
    </physiologicalReaction>
</comment>
<evidence type="ECO:0000256" key="10">
    <source>
        <dbReference type="ARBA" id="ARBA00043668"/>
    </source>
</evidence>
<evidence type="ECO:0000256" key="2">
    <source>
        <dbReference type="ARBA" id="ARBA00008422"/>
    </source>
</evidence>
<keyword evidence="6 14" id="KW-0732">Signal</keyword>
<dbReference type="GO" id="GO:0034417">
    <property type="term" value="F:bisphosphoglycerate 3-phosphatase activity"/>
    <property type="evidence" value="ECO:0007669"/>
    <property type="project" value="UniProtKB-EC"/>
</dbReference>
<reference evidence="15" key="2">
    <citation type="submission" date="2020-10" db="EMBL/GenBank/DDBJ databases">
        <title>Mucilaginibacter sp. nov., isolated from soil.</title>
        <authorList>
            <person name="Jeon C.O."/>
        </authorList>
    </citation>
    <scope>NUCLEOTIDE SEQUENCE</scope>
    <source>
        <strain evidence="15">R11</strain>
    </source>
</reference>
<feature type="chain" id="PRO_5036924907" description="Multiple inositol polyphosphate phosphatase 1" evidence="14">
    <location>
        <begin position="21"/>
        <end position="447"/>
    </location>
</feature>
<proteinExistence type="inferred from homology"/>
<comment type="caution">
    <text evidence="15">The sequence shown here is derived from an EMBL/GenBank/DDBJ whole genome shotgun (WGS) entry which is preliminary data.</text>
</comment>
<dbReference type="Gene3D" id="3.40.50.1240">
    <property type="entry name" value="Phosphoglycerate mutase-like"/>
    <property type="match status" value="1"/>
</dbReference>
<evidence type="ECO:0000313" key="16">
    <source>
        <dbReference type="Proteomes" id="UP000638732"/>
    </source>
</evidence>
<evidence type="ECO:0000256" key="5">
    <source>
        <dbReference type="ARBA" id="ARBA00018097"/>
    </source>
</evidence>
<comment type="catalytic activity">
    <reaction evidence="12">
        <text>1D-myo-inositol hexakisphosphate + H2O = 1D-myo-inositol 1,2,4,5,6-pentakisphosphate + phosphate</text>
        <dbReference type="Rhea" id="RHEA:16989"/>
        <dbReference type="ChEBI" id="CHEBI:15377"/>
        <dbReference type="ChEBI" id="CHEBI:43474"/>
        <dbReference type="ChEBI" id="CHEBI:57798"/>
        <dbReference type="ChEBI" id="CHEBI:58130"/>
        <dbReference type="EC" id="3.1.3.62"/>
    </reaction>
    <physiologicalReaction direction="left-to-right" evidence="12">
        <dbReference type="Rhea" id="RHEA:16990"/>
    </physiologicalReaction>
</comment>
<dbReference type="EC" id="3.1.3.62" evidence="4"/>
<evidence type="ECO:0000256" key="12">
    <source>
        <dbReference type="ARBA" id="ARBA00043691"/>
    </source>
</evidence>
<evidence type="ECO:0000256" key="8">
    <source>
        <dbReference type="ARBA" id="ARBA00023136"/>
    </source>
</evidence>